<reference evidence="4 5" key="1">
    <citation type="journal article" date="2020" name="bioRxiv">
        <title>Sequence and annotation of 42 cannabis genomes reveals extensive copy number variation in cannabinoid synthesis and pathogen resistance genes.</title>
        <authorList>
            <person name="Mckernan K.J."/>
            <person name="Helbert Y."/>
            <person name="Kane L.T."/>
            <person name="Ebling H."/>
            <person name="Zhang L."/>
            <person name="Liu B."/>
            <person name="Eaton Z."/>
            <person name="Mclaughlin S."/>
            <person name="Kingan S."/>
            <person name="Baybayan P."/>
            <person name="Concepcion G."/>
            <person name="Jordan M."/>
            <person name="Riva A."/>
            <person name="Barbazuk W."/>
            <person name="Harkins T."/>
        </authorList>
    </citation>
    <scope>NUCLEOTIDE SEQUENCE [LARGE SCALE GENOMIC DNA]</scope>
    <source>
        <strain evidence="4 5">cv. Jamaican Lion 4</strain>
        <strain evidence="2">Father</strain>
        <strain evidence="3">Mother</strain>
        <tissue evidence="2">Leaf</tissue>
    </source>
</reference>
<dbReference type="AlphaFoldDB" id="A0A7J6H1F7"/>
<protein>
    <submittedName>
        <fullName evidence="2">Uncharacterized protein</fullName>
    </submittedName>
</protein>
<evidence type="ECO:0000313" key="5">
    <source>
        <dbReference type="Proteomes" id="UP000583929"/>
    </source>
</evidence>
<dbReference type="Proteomes" id="UP000583929">
    <property type="component" value="Unassembled WGS sequence"/>
</dbReference>
<accession>A0A7J6H1F7</accession>
<name>A0A7J6H1F7_CANSA</name>
<feature type="transmembrane region" description="Helical" evidence="1">
    <location>
        <begin position="75"/>
        <end position="98"/>
    </location>
</feature>
<dbReference type="EMBL" id="JAATIP010000023">
    <property type="protein sequence ID" value="KAF4391513.1"/>
    <property type="molecule type" value="Genomic_DNA"/>
</dbReference>
<organism evidence="2 5">
    <name type="scientific">Cannabis sativa</name>
    <name type="common">Hemp</name>
    <name type="synonym">Marijuana</name>
    <dbReference type="NCBI Taxonomy" id="3483"/>
    <lineage>
        <taxon>Eukaryota</taxon>
        <taxon>Viridiplantae</taxon>
        <taxon>Streptophyta</taxon>
        <taxon>Embryophyta</taxon>
        <taxon>Tracheophyta</taxon>
        <taxon>Spermatophyta</taxon>
        <taxon>Magnoliopsida</taxon>
        <taxon>eudicotyledons</taxon>
        <taxon>Gunneridae</taxon>
        <taxon>Pentapetalae</taxon>
        <taxon>rosids</taxon>
        <taxon>fabids</taxon>
        <taxon>Rosales</taxon>
        <taxon>Cannabaceae</taxon>
        <taxon>Cannabis</taxon>
    </lineage>
</organism>
<keyword evidence="5" id="KW-1185">Reference proteome</keyword>
<keyword evidence="1" id="KW-1133">Transmembrane helix</keyword>
<dbReference type="Proteomes" id="UP000525078">
    <property type="component" value="Unassembled WGS sequence"/>
</dbReference>
<dbReference type="EMBL" id="JAATIQ010000069">
    <property type="protein sequence ID" value="KAF4388925.1"/>
    <property type="molecule type" value="Genomic_DNA"/>
</dbReference>
<evidence type="ECO:0000313" key="4">
    <source>
        <dbReference type="Proteomes" id="UP000525078"/>
    </source>
</evidence>
<evidence type="ECO:0000256" key="1">
    <source>
        <dbReference type="SAM" id="Phobius"/>
    </source>
</evidence>
<comment type="caution">
    <text evidence="2">The sequence shown here is derived from an EMBL/GenBank/DDBJ whole genome shotgun (WGS) entry which is preliminary data.</text>
</comment>
<sequence>MDSSLPFPLPIVIVHRRNQQPDEPKLHSCFGELDFDCLSPRRGSMERLILFRERFKQRSLKQNIRIHGKRKTNDIFFFFLNIFTKLNTIEILILIFHYNTWHNYLF</sequence>
<keyword evidence="1" id="KW-0812">Transmembrane</keyword>
<evidence type="ECO:0000313" key="3">
    <source>
        <dbReference type="EMBL" id="KAF4391513.1"/>
    </source>
</evidence>
<proteinExistence type="predicted"/>
<feature type="non-terminal residue" evidence="2">
    <location>
        <position position="1"/>
    </location>
</feature>
<keyword evidence="1" id="KW-0472">Membrane</keyword>
<gene>
    <name evidence="3" type="ORF">F8388_008917</name>
    <name evidence="2" type="ORF">G4B88_019107</name>
</gene>
<evidence type="ECO:0000313" key="2">
    <source>
        <dbReference type="EMBL" id="KAF4388925.1"/>
    </source>
</evidence>